<protein>
    <submittedName>
        <fullName evidence="1">Uncharacterized protein</fullName>
    </submittedName>
</protein>
<comment type="caution">
    <text evidence="1">The sequence shown here is derived from an EMBL/GenBank/DDBJ whole genome shotgun (WGS) entry which is preliminary data.</text>
</comment>
<evidence type="ECO:0000313" key="2">
    <source>
        <dbReference type="Proteomes" id="UP000017820"/>
    </source>
</evidence>
<dbReference type="EMBL" id="AUSV01000008">
    <property type="protein sequence ID" value="ESP94962.1"/>
    <property type="molecule type" value="Genomic_DNA"/>
</dbReference>
<organism evidence="1 2">
    <name type="scientific">Pseudoalteromonas luteoviolacea (strain 2ta16)</name>
    <dbReference type="NCBI Taxonomy" id="1353533"/>
    <lineage>
        <taxon>Bacteria</taxon>
        <taxon>Pseudomonadati</taxon>
        <taxon>Pseudomonadota</taxon>
        <taxon>Gammaproteobacteria</taxon>
        <taxon>Alteromonadales</taxon>
        <taxon>Pseudoalteromonadaceae</taxon>
        <taxon>Pseudoalteromonas</taxon>
    </lineage>
</organism>
<evidence type="ECO:0000313" key="1">
    <source>
        <dbReference type="EMBL" id="ESP94962.1"/>
    </source>
</evidence>
<reference evidence="1 2" key="1">
    <citation type="submission" date="2013-07" db="EMBL/GenBank/DDBJ databases">
        <title>Draft genome sequence of Pseudoalteromonas luteoviolacea 2ta16.</title>
        <authorList>
            <person name="Allen E.E."/>
            <person name="Azam F."/>
            <person name="Podell S."/>
        </authorList>
    </citation>
    <scope>NUCLEOTIDE SEQUENCE [LARGE SCALE GENOMIC DNA]</scope>
    <source>
        <strain evidence="1 2">2ta16</strain>
    </source>
</reference>
<dbReference type="RefSeq" id="WP_023397482.1">
    <property type="nucleotide sequence ID" value="NZ_AUSV01000008.1"/>
</dbReference>
<dbReference type="PATRIC" id="fig|1353533.3.peg.518"/>
<name>V4JJB3_PSEL2</name>
<dbReference type="GeneID" id="29921248"/>
<gene>
    <name evidence="1" type="ORF">PL2TA16_04518</name>
</gene>
<dbReference type="AlphaFoldDB" id="V4JJB3"/>
<accession>V4JJB3</accession>
<dbReference type="Proteomes" id="UP000017820">
    <property type="component" value="Unassembled WGS sequence"/>
</dbReference>
<sequence length="190" mass="22256">MLVLKSKIIINKGILLNAVFIIFSHLSFAVNAFNCDNDEYSVFSEFIEDSKSMNKSIVSAKKILDYFSYDEELFSRYKKYEERESMMSYHLIKYRITLIPFVSSVKSVKSWGVLEEDGEKKQIVYKVDMVDNFSGNYKWIKFIVLTFNKADLKILDIGFLREESKALKKVKVFFECKKKNIGDTHSNLKK</sequence>
<proteinExistence type="predicted"/>